<proteinExistence type="predicted"/>
<dbReference type="Proteomes" id="UP000314980">
    <property type="component" value="Unassembled WGS sequence"/>
</dbReference>
<organism evidence="1 2">
    <name type="scientific">Lates calcarifer</name>
    <name type="common">Barramundi</name>
    <name type="synonym">Holocentrus calcarifer</name>
    <dbReference type="NCBI Taxonomy" id="8187"/>
    <lineage>
        <taxon>Eukaryota</taxon>
        <taxon>Metazoa</taxon>
        <taxon>Chordata</taxon>
        <taxon>Craniata</taxon>
        <taxon>Vertebrata</taxon>
        <taxon>Euteleostomi</taxon>
        <taxon>Actinopterygii</taxon>
        <taxon>Neopterygii</taxon>
        <taxon>Teleostei</taxon>
        <taxon>Neoteleostei</taxon>
        <taxon>Acanthomorphata</taxon>
        <taxon>Carangaria</taxon>
        <taxon>Carangaria incertae sedis</taxon>
        <taxon>Centropomidae</taxon>
        <taxon>Lates</taxon>
    </lineage>
</organism>
<reference evidence="2" key="1">
    <citation type="submission" date="2015-09" db="EMBL/GenBank/DDBJ databases">
        <authorList>
            <person name="Sai Rama Sridatta P."/>
        </authorList>
    </citation>
    <scope>NUCLEOTIDE SEQUENCE [LARGE SCALE GENOMIC DNA]</scope>
</reference>
<dbReference type="InParanoid" id="A0A4W6DL29"/>
<evidence type="ECO:0000313" key="1">
    <source>
        <dbReference type="Ensembl" id="ENSLCAP00010026244.1"/>
    </source>
</evidence>
<dbReference type="GeneTree" id="ENSGT00990000205707"/>
<accession>A0A4W6DL29</accession>
<protein>
    <submittedName>
        <fullName evidence="1">Uncharacterized protein</fullName>
    </submittedName>
</protein>
<reference evidence="1" key="3">
    <citation type="submission" date="2025-09" db="UniProtKB">
        <authorList>
            <consortium name="Ensembl"/>
        </authorList>
    </citation>
    <scope>IDENTIFICATION</scope>
</reference>
<evidence type="ECO:0000313" key="2">
    <source>
        <dbReference type="Proteomes" id="UP000314980"/>
    </source>
</evidence>
<dbReference type="AlphaFoldDB" id="A0A4W6DL29"/>
<name>A0A4W6DL29_LATCA</name>
<reference evidence="1" key="2">
    <citation type="submission" date="2025-08" db="UniProtKB">
        <authorList>
            <consortium name="Ensembl"/>
        </authorList>
    </citation>
    <scope>IDENTIFICATION</scope>
</reference>
<sequence length="85" mass="9592">MITSVRADMVLFSNFSSPEYIIDLGQRHTDHTSQNRVGYRVSDCYFSPWHPGSPSLCTSSGAHRLKRNILPELQWLPQATTPSSL</sequence>
<keyword evidence="2" id="KW-1185">Reference proteome</keyword>
<dbReference type="Ensembl" id="ENSLCAT00010026799.1">
    <property type="protein sequence ID" value="ENSLCAP00010026244.1"/>
    <property type="gene ID" value="ENSLCAG00010012260.1"/>
</dbReference>